<keyword evidence="3" id="KW-0846">Cobalamin</keyword>
<dbReference type="PANTHER" id="PTHR48101">
    <property type="entry name" value="METHYLMALONYL-COA MUTASE, MITOCHONDRIAL-RELATED"/>
    <property type="match status" value="1"/>
</dbReference>
<reference evidence="7" key="1">
    <citation type="submission" date="2021-05" db="EMBL/GenBank/DDBJ databases">
        <title>Novel Bacillus species.</title>
        <authorList>
            <person name="Liu G."/>
        </authorList>
    </citation>
    <scope>NUCLEOTIDE SEQUENCE</scope>
    <source>
        <strain evidence="7">FJAT-49825</strain>
    </source>
</reference>
<sequence length="618" mass="69243">MRSLENIRNQSFPVKTIDDWKEQAEKSLKGKKAELLQSTTYEDIVLKPLYTEQDEQQVPDYPGGSDFRRGIAPLGYVTDEWKVAQKISYQTPEELKQKLQMAIEKGQTALSFEVSKNNSFPDLLAGLEKKYPFAINARWEQNDILKNLAGQYSDGTNLTGYIGNDPVSLFAEVGSIQEELLKERTSQILQADGKFPDLRTVLVDTTSYHNGGANAVQELGIAAATGVYYLQELLDNGMNIEKALSKMIFQFSIGSNFFMELSKLRAARVLWMRIAELYGAEAEARGMQIAATTSSFTKTVFDHHVNILRSANEAFAAVLGGAQYLHVDPFNELTGPTSFSERIARNIQLILKEEAHLQKVVDPAGGSWYVETLTNQLAESAWEFFKEIEAEGGILETLKSNWLQQQIATVYEKKNLDIQTRKQSIVGTNVYAKLDEAVPSQNQPIKIAAATKDFEAIPQRRLAGPYEELRFKANLLQEKTGAAPSVGMLCLGELKQYKPRLDFMKGFLAAGGIHPAESKPVHTIEDARQFIIDLKTNFVCICGTNEQYEQTGHDMLTALKSEFPNLIFLLAGLPEKELQAQWYEEGVKQFIHVKSNCCETIDEILSDMEVNSLEQTKA</sequence>
<name>A0A942UAM8_9BACI</name>
<gene>
    <name evidence="7" type="ORF">KHA99_25320</name>
</gene>
<evidence type="ECO:0000313" key="8">
    <source>
        <dbReference type="Proteomes" id="UP000679749"/>
    </source>
</evidence>
<dbReference type="SUPFAM" id="SSF51703">
    <property type="entry name" value="Cobalamin (vitamin B12)-dependent enzymes"/>
    <property type="match status" value="1"/>
</dbReference>
<dbReference type="GO" id="GO:0004494">
    <property type="term" value="F:methylmalonyl-CoA mutase activity"/>
    <property type="evidence" value="ECO:0007669"/>
    <property type="project" value="UniProtKB-EC"/>
</dbReference>
<evidence type="ECO:0000313" key="7">
    <source>
        <dbReference type="EMBL" id="MBS4215747.1"/>
    </source>
</evidence>
<protein>
    <submittedName>
        <fullName evidence="7">Methylmalonyl-CoA mutase subunit beta</fullName>
    </submittedName>
</protein>
<dbReference type="PANTHER" id="PTHR48101:SF1">
    <property type="entry name" value="METHYLMALONYL-COA MUTASE, LARGE SUBUNIT"/>
    <property type="match status" value="1"/>
</dbReference>
<comment type="cofactor">
    <cofactor evidence="1">
        <name>adenosylcob(III)alamin</name>
        <dbReference type="ChEBI" id="CHEBI:18408"/>
    </cofactor>
</comment>
<accession>A0A942UAM8</accession>
<dbReference type="Pfam" id="PF01642">
    <property type="entry name" value="MM_CoA_mutase"/>
    <property type="match status" value="2"/>
</dbReference>
<keyword evidence="5" id="KW-0170">Cobalt</keyword>
<dbReference type="EMBL" id="JAGYPF010000005">
    <property type="protein sequence ID" value="MBS4215747.1"/>
    <property type="molecule type" value="Genomic_DNA"/>
</dbReference>
<feature type="domain" description="Methylmalonyl-CoA mutase alpha/beta chain catalytic" evidence="6">
    <location>
        <begin position="40"/>
        <end position="113"/>
    </location>
</feature>
<dbReference type="InterPro" id="IPR006099">
    <property type="entry name" value="MeMalonylCoA_mutase_a/b_cat"/>
</dbReference>
<feature type="domain" description="Methylmalonyl-CoA mutase alpha/beta chain catalytic" evidence="6">
    <location>
        <begin position="154"/>
        <end position="441"/>
    </location>
</feature>
<comment type="similarity">
    <text evidence="2">Belongs to the methylmalonyl-CoA mutase family.</text>
</comment>
<dbReference type="InterPro" id="IPR016176">
    <property type="entry name" value="Cbl-dep_enz_cat"/>
</dbReference>
<evidence type="ECO:0000259" key="6">
    <source>
        <dbReference type="Pfam" id="PF01642"/>
    </source>
</evidence>
<keyword evidence="8" id="KW-1185">Reference proteome</keyword>
<evidence type="ECO:0000256" key="1">
    <source>
        <dbReference type="ARBA" id="ARBA00001922"/>
    </source>
</evidence>
<organism evidence="7 8">
    <name type="scientific">Neobacillus rhizophilus</name>
    <dbReference type="NCBI Taxonomy" id="2833579"/>
    <lineage>
        <taxon>Bacteria</taxon>
        <taxon>Bacillati</taxon>
        <taxon>Bacillota</taxon>
        <taxon>Bacilli</taxon>
        <taxon>Bacillales</taxon>
        <taxon>Bacillaceae</taxon>
        <taxon>Neobacillus</taxon>
    </lineage>
</organism>
<comment type="caution">
    <text evidence="7">The sequence shown here is derived from an EMBL/GenBank/DDBJ whole genome shotgun (WGS) entry which is preliminary data.</text>
</comment>
<dbReference type="Gene3D" id="3.40.50.280">
    <property type="entry name" value="Cobalamin-binding domain"/>
    <property type="match status" value="1"/>
</dbReference>
<dbReference type="CDD" id="cd03677">
    <property type="entry name" value="MM_CoA_mutase_beta"/>
    <property type="match status" value="1"/>
</dbReference>
<dbReference type="GO" id="GO:0005737">
    <property type="term" value="C:cytoplasm"/>
    <property type="evidence" value="ECO:0007669"/>
    <property type="project" value="TreeGrafter"/>
</dbReference>
<dbReference type="GO" id="GO:0046872">
    <property type="term" value="F:metal ion binding"/>
    <property type="evidence" value="ECO:0007669"/>
    <property type="project" value="InterPro"/>
</dbReference>
<evidence type="ECO:0000256" key="3">
    <source>
        <dbReference type="ARBA" id="ARBA00022628"/>
    </source>
</evidence>
<dbReference type="AlphaFoldDB" id="A0A942UAM8"/>
<dbReference type="InterPro" id="IPR036724">
    <property type="entry name" value="Cobalamin-bd_sf"/>
</dbReference>
<dbReference type="Gene3D" id="3.20.20.240">
    <property type="entry name" value="Methylmalonyl-CoA mutase"/>
    <property type="match status" value="1"/>
</dbReference>
<dbReference type="SUPFAM" id="SSF52242">
    <property type="entry name" value="Cobalamin (vitamin B12)-binding domain"/>
    <property type="match status" value="1"/>
</dbReference>
<dbReference type="RefSeq" id="WP_213120258.1">
    <property type="nucleotide sequence ID" value="NZ_JAGYPF010000005.1"/>
</dbReference>
<dbReference type="GO" id="GO:0031419">
    <property type="term" value="F:cobalamin binding"/>
    <property type="evidence" value="ECO:0007669"/>
    <property type="project" value="UniProtKB-KW"/>
</dbReference>
<evidence type="ECO:0000256" key="2">
    <source>
        <dbReference type="ARBA" id="ARBA00008465"/>
    </source>
</evidence>
<evidence type="ECO:0000256" key="4">
    <source>
        <dbReference type="ARBA" id="ARBA00023235"/>
    </source>
</evidence>
<keyword evidence="4" id="KW-0413">Isomerase</keyword>
<dbReference type="GO" id="GO:0019678">
    <property type="term" value="P:propionate metabolic process, methylmalonyl pathway"/>
    <property type="evidence" value="ECO:0007669"/>
    <property type="project" value="TreeGrafter"/>
</dbReference>
<dbReference type="Proteomes" id="UP000679749">
    <property type="component" value="Unassembled WGS sequence"/>
</dbReference>
<evidence type="ECO:0000256" key="5">
    <source>
        <dbReference type="ARBA" id="ARBA00023285"/>
    </source>
</evidence>
<proteinExistence type="inferred from homology"/>